<evidence type="ECO:0000313" key="3">
    <source>
        <dbReference type="Proteomes" id="UP001610444"/>
    </source>
</evidence>
<keyword evidence="3" id="KW-1185">Reference proteome</keyword>
<reference evidence="2 3" key="1">
    <citation type="submission" date="2024-07" db="EMBL/GenBank/DDBJ databases">
        <title>Section-level genome sequencing and comparative genomics of Aspergillus sections Usti and Cavernicolus.</title>
        <authorList>
            <consortium name="Lawrence Berkeley National Laboratory"/>
            <person name="Nybo J.L."/>
            <person name="Vesth T.C."/>
            <person name="Theobald S."/>
            <person name="Frisvad J.C."/>
            <person name="Larsen T.O."/>
            <person name="Kjaerboelling I."/>
            <person name="Rothschild-Mancinelli K."/>
            <person name="Lyhne E.K."/>
            <person name="Kogle M.E."/>
            <person name="Barry K."/>
            <person name="Clum A."/>
            <person name="Na H."/>
            <person name="Ledsgaard L."/>
            <person name="Lin J."/>
            <person name="Lipzen A."/>
            <person name="Kuo A."/>
            <person name="Riley R."/>
            <person name="Mondo S."/>
            <person name="LaButti K."/>
            <person name="Haridas S."/>
            <person name="Pangalinan J."/>
            <person name="Salamov A.A."/>
            <person name="Simmons B.A."/>
            <person name="Magnuson J.K."/>
            <person name="Chen J."/>
            <person name="Drula E."/>
            <person name="Henrissat B."/>
            <person name="Wiebenga A."/>
            <person name="Lubbers R.J."/>
            <person name="Gomes A.C."/>
            <person name="Macurrencykelacurrency M.R."/>
            <person name="Stajich J."/>
            <person name="Grigoriev I.V."/>
            <person name="Mortensen U.H."/>
            <person name="De vries R.P."/>
            <person name="Baker S.E."/>
            <person name="Andersen M.R."/>
        </authorList>
    </citation>
    <scope>NUCLEOTIDE SEQUENCE [LARGE SCALE GENOMIC DNA]</scope>
    <source>
        <strain evidence="2 3">CBS 756.74</strain>
    </source>
</reference>
<evidence type="ECO:0000256" key="1">
    <source>
        <dbReference type="SAM" id="MobiDB-lite"/>
    </source>
</evidence>
<feature type="compositionally biased region" description="Basic residues" evidence="1">
    <location>
        <begin position="78"/>
        <end position="87"/>
    </location>
</feature>
<proteinExistence type="predicted"/>
<accession>A0ABR4KPC8</accession>
<dbReference type="GeneID" id="98164458"/>
<dbReference type="RefSeq" id="XP_070900734.1">
    <property type="nucleotide sequence ID" value="XM_071049294.1"/>
</dbReference>
<dbReference type="Proteomes" id="UP001610444">
    <property type="component" value="Unassembled WGS sequence"/>
</dbReference>
<gene>
    <name evidence="2" type="ORF">BJX68DRAFT_50838</name>
</gene>
<dbReference type="EMBL" id="JBFXLR010000014">
    <property type="protein sequence ID" value="KAL2853093.1"/>
    <property type="molecule type" value="Genomic_DNA"/>
</dbReference>
<name>A0ABR4KPC8_9EURO</name>
<feature type="region of interest" description="Disordered" evidence="1">
    <location>
        <begin position="16"/>
        <end position="36"/>
    </location>
</feature>
<evidence type="ECO:0000313" key="2">
    <source>
        <dbReference type="EMBL" id="KAL2853093.1"/>
    </source>
</evidence>
<protein>
    <submittedName>
        <fullName evidence="2">Uncharacterized protein</fullName>
    </submittedName>
</protein>
<sequence length="202" mass="22614">MVGTIQAEQELSIEVLTNGAESGSSGEKNEIRGRSQFGFPRRRGVLVGRYEGGEAKCQQEAKAGCARQKTSDWEKKCRTGRSTKSRAARYMDNSQPGLYQIRPGGKANVTPGRRLDIEGVDTTPPKRRSDTAQLAPVGDEKERRVEHQWMMVRSWPSRTLGEAKDWTMMSHPTVRSLLPRLSRRFHRGLDGLAHPPSRRGVS</sequence>
<feature type="region of interest" description="Disordered" evidence="1">
    <location>
        <begin position="60"/>
        <end position="141"/>
    </location>
</feature>
<organism evidence="2 3">
    <name type="scientific">Aspergillus pseudodeflectus</name>
    <dbReference type="NCBI Taxonomy" id="176178"/>
    <lineage>
        <taxon>Eukaryota</taxon>
        <taxon>Fungi</taxon>
        <taxon>Dikarya</taxon>
        <taxon>Ascomycota</taxon>
        <taxon>Pezizomycotina</taxon>
        <taxon>Eurotiomycetes</taxon>
        <taxon>Eurotiomycetidae</taxon>
        <taxon>Eurotiales</taxon>
        <taxon>Aspergillaceae</taxon>
        <taxon>Aspergillus</taxon>
        <taxon>Aspergillus subgen. Nidulantes</taxon>
    </lineage>
</organism>
<comment type="caution">
    <text evidence="2">The sequence shown here is derived from an EMBL/GenBank/DDBJ whole genome shotgun (WGS) entry which is preliminary data.</text>
</comment>